<dbReference type="SUPFAM" id="SSF90229">
    <property type="entry name" value="CCCH zinc finger"/>
    <property type="match status" value="1"/>
</dbReference>
<evidence type="ECO:0000256" key="10">
    <source>
        <dbReference type="SAM" id="MobiDB-lite"/>
    </source>
</evidence>
<dbReference type="CDD" id="cd21134">
    <property type="entry name" value="YTH"/>
    <property type="match status" value="1"/>
</dbReference>
<keyword evidence="5 9" id="KW-0863">Zinc-finger</keyword>
<evidence type="ECO:0000313" key="13">
    <source>
        <dbReference type="EMBL" id="CAE7285827.1"/>
    </source>
</evidence>
<keyword evidence="7" id="KW-0694">RNA-binding</keyword>
<keyword evidence="6 9" id="KW-0862">Zinc</keyword>
<feature type="compositionally biased region" description="Low complexity" evidence="10">
    <location>
        <begin position="469"/>
        <end position="480"/>
    </location>
</feature>
<evidence type="ECO:0000256" key="6">
    <source>
        <dbReference type="ARBA" id="ARBA00022833"/>
    </source>
</evidence>
<name>A0A812NCP9_9DINO</name>
<feature type="domain" description="C3H1-type" evidence="11">
    <location>
        <begin position="57"/>
        <end position="84"/>
    </location>
</feature>
<dbReference type="GO" id="GO:0003723">
    <property type="term" value="F:RNA binding"/>
    <property type="evidence" value="ECO:0007669"/>
    <property type="project" value="UniProtKB-KW"/>
</dbReference>
<organism evidence="13 14">
    <name type="scientific">Symbiodinium natans</name>
    <dbReference type="NCBI Taxonomy" id="878477"/>
    <lineage>
        <taxon>Eukaryota</taxon>
        <taxon>Sar</taxon>
        <taxon>Alveolata</taxon>
        <taxon>Dinophyceae</taxon>
        <taxon>Suessiales</taxon>
        <taxon>Symbiodiniaceae</taxon>
        <taxon>Symbiodinium</taxon>
    </lineage>
</organism>
<evidence type="ECO:0000256" key="8">
    <source>
        <dbReference type="ARBA" id="ARBA00023242"/>
    </source>
</evidence>
<feature type="compositionally biased region" description="Pro residues" evidence="10">
    <location>
        <begin position="388"/>
        <end position="399"/>
    </location>
</feature>
<feature type="region of interest" description="Disordered" evidence="10">
    <location>
        <begin position="382"/>
        <end position="412"/>
    </location>
</feature>
<sequence>MGFLKVEGRSALVGLGGVKDMDSVSFDFEEDIEAKDADREESLRAEGLTSAEGALNRGSRTVCRHWLRGLCMKGDKCDYLHQFDLNRMPECLFFLKTGKCYDRDCLFKHVAASERQECPRYRMGFCKMGPLCRMSHERLPKEKMPDVLPDWFLQPLLKNAHLVPKAEDVKLSSFEFRRTSDFALTASTTSELGAIPGLPPPVQGKCRFFVMRSMNLRNVQISACKGIWATGGGNTSKLCQGFREVDHVIMIFTSAESRTFLGYARMVDEPDDMLFPGIWGEFSSRLGHSFKVHWLKQCSVGLAQADHIRNPHNNDEPVRRGKDGQELPASVGERLCRFLWQADDEDILKGSEFQFEPRVQYEYPEEKEAEAAPLALEDVKKDTMESPPRGPAKPRPAPVPLGTFQDAKRGKVRLNSTAPVAVGKALASGSSSLLAAMAEAERRDDRSRSESPGRERWPRHERPPEWPHPHMYGPGYMPPMYHHPPPYGYPPVHAPPPGHYGEAGPPPGSWSGARPQYARPPSDWQGASGREASQARERSRSPRRKRRRRK</sequence>
<feature type="domain" description="YTH" evidence="12">
    <location>
        <begin position="206"/>
        <end position="339"/>
    </location>
</feature>
<feature type="region of interest" description="Disordered" evidence="10">
    <location>
        <begin position="437"/>
        <end position="550"/>
    </location>
</feature>
<dbReference type="PANTHER" id="PTHR23102:SF24">
    <property type="entry name" value="CLEAVAGE AND POLYADENYLATION SPECIFICITY FACTOR SUBUNIT 4"/>
    <property type="match status" value="1"/>
</dbReference>
<evidence type="ECO:0000256" key="2">
    <source>
        <dbReference type="ARBA" id="ARBA00022664"/>
    </source>
</evidence>
<dbReference type="GO" id="GO:0005634">
    <property type="term" value="C:nucleus"/>
    <property type="evidence" value="ECO:0007669"/>
    <property type="project" value="UniProtKB-SubCell"/>
</dbReference>
<dbReference type="SMART" id="SM00356">
    <property type="entry name" value="ZnF_C3H1"/>
    <property type="match status" value="3"/>
</dbReference>
<feature type="compositionally biased region" description="Basic residues" evidence="10">
    <location>
        <begin position="541"/>
        <end position="550"/>
    </location>
</feature>
<evidence type="ECO:0000259" key="11">
    <source>
        <dbReference type="PROSITE" id="PS50103"/>
    </source>
</evidence>
<comment type="subcellular location">
    <subcellularLocation>
        <location evidence="1">Nucleus</location>
    </subcellularLocation>
</comment>
<evidence type="ECO:0000259" key="12">
    <source>
        <dbReference type="PROSITE" id="PS50882"/>
    </source>
</evidence>
<feature type="zinc finger region" description="C3H1-type" evidence="9">
    <location>
        <begin position="57"/>
        <end position="84"/>
    </location>
</feature>
<evidence type="ECO:0000256" key="5">
    <source>
        <dbReference type="ARBA" id="ARBA00022771"/>
    </source>
</evidence>
<dbReference type="InterPro" id="IPR045348">
    <property type="entry name" value="CPSF4/Yth1"/>
</dbReference>
<dbReference type="OrthoDB" id="1914176at2759"/>
<reference evidence="13" key="1">
    <citation type="submission" date="2021-02" db="EMBL/GenBank/DDBJ databases">
        <authorList>
            <person name="Dougan E. K."/>
            <person name="Rhodes N."/>
            <person name="Thang M."/>
            <person name="Chan C."/>
        </authorList>
    </citation>
    <scope>NUCLEOTIDE SEQUENCE</scope>
</reference>
<proteinExistence type="predicted"/>
<evidence type="ECO:0000256" key="1">
    <source>
        <dbReference type="ARBA" id="ARBA00004123"/>
    </source>
</evidence>
<dbReference type="PANTHER" id="PTHR23102">
    <property type="entry name" value="CLEAVAGE AND POLYADENYLATION SPECIFICITY FACTOR SUBUNIT 4-RELATED"/>
    <property type="match status" value="1"/>
</dbReference>
<dbReference type="PROSITE" id="PS50882">
    <property type="entry name" value="YTH"/>
    <property type="match status" value="1"/>
</dbReference>
<evidence type="ECO:0000256" key="9">
    <source>
        <dbReference type="PROSITE-ProRule" id="PRU00723"/>
    </source>
</evidence>
<dbReference type="PROSITE" id="PS50103">
    <property type="entry name" value="ZF_C3H1"/>
    <property type="match status" value="2"/>
</dbReference>
<dbReference type="Gene3D" id="3.10.590.10">
    <property type="entry name" value="ph1033 like domains"/>
    <property type="match status" value="1"/>
</dbReference>
<dbReference type="FunFam" id="4.10.1000.10:FF:000017">
    <property type="entry name" value="Cleavage and polyadenylation specificity factor 30 kDa subunit"/>
    <property type="match status" value="1"/>
</dbReference>
<dbReference type="Gene3D" id="4.10.1000.10">
    <property type="entry name" value="Zinc finger, CCCH-type"/>
    <property type="match status" value="1"/>
</dbReference>
<dbReference type="Proteomes" id="UP000604046">
    <property type="component" value="Unassembled WGS sequence"/>
</dbReference>
<dbReference type="GO" id="GO:0006397">
    <property type="term" value="P:mRNA processing"/>
    <property type="evidence" value="ECO:0007669"/>
    <property type="project" value="UniProtKB-KW"/>
</dbReference>
<keyword evidence="4" id="KW-0677">Repeat</keyword>
<feature type="compositionally biased region" description="Basic and acidic residues" evidence="10">
    <location>
        <begin position="439"/>
        <end position="468"/>
    </location>
</feature>
<comment type="caution">
    <text evidence="13">The sequence shown here is derived from an EMBL/GenBank/DDBJ whole genome shotgun (WGS) entry which is preliminary data.</text>
</comment>
<dbReference type="GO" id="GO:0008270">
    <property type="term" value="F:zinc ion binding"/>
    <property type="evidence" value="ECO:0007669"/>
    <property type="project" value="UniProtKB-KW"/>
</dbReference>
<dbReference type="AlphaFoldDB" id="A0A812NCP9"/>
<keyword evidence="14" id="KW-1185">Reference proteome</keyword>
<dbReference type="InterPro" id="IPR036855">
    <property type="entry name" value="Znf_CCCH_sf"/>
</dbReference>
<evidence type="ECO:0000313" key="14">
    <source>
        <dbReference type="Proteomes" id="UP000604046"/>
    </source>
</evidence>
<evidence type="ECO:0000256" key="4">
    <source>
        <dbReference type="ARBA" id="ARBA00022737"/>
    </source>
</evidence>
<feature type="compositionally biased region" description="Pro residues" evidence="10">
    <location>
        <begin position="481"/>
        <end position="508"/>
    </location>
</feature>
<gene>
    <name evidence="13" type="primary">CPSF30</name>
    <name evidence="13" type="ORF">SNAT2548_LOCUS15126</name>
</gene>
<dbReference type="InterPro" id="IPR000571">
    <property type="entry name" value="Znf_CCCH"/>
</dbReference>
<feature type="zinc finger region" description="C3H1-type" evidence="9">
    <location>
        <begin position="112"/>
        <end position="139"/>
    </location>
</feature>
<dbReference type="InterPro" id="IPR007275">
    <property type="entry name" value="YTH_domain"/>
</dbReference>
<keyword evidence="8" id="KW-0539">Nucleus</keyword>
<keyword evidence="3 9" id="KW-0479">Metal-binding</keyword>
<keyword evidence="2" id="KW-0507">mRNA processing</keyword>
<dbReference type="Pfam" id="PF04146">
    <property type="entry name" value="YTH"/>
    <property type="match status" value="1"/>
</dbReference>
<dbReference type="EMBL" id="CAJNDS010001868">
    <property type="protein sequence ID" value="CAE7285827.1"/>
    <property type="molecule type" value="Genomic_DNA"/>
</dbReference>
<protein>
    <submittedName>
        <fullName evidence="13">CPSF30 protein</fullName>
    </submittedName>
</protein>
<feature type="domain" description="C3H1-type" evidence="11">
    <location>
        <begin position="112"/>
        <end position="139"/>
    </location>
</feature>
<accession>A0A812NCP9</accession>
<evidence type="ECO:0000256" key="7">
    <source>
        <dbReference type="ARBA" id="ARBA00022884"/>
    </source>
</evidence>
<evidence type="ECO:0000256" key="3">
    <source>
        <dbReference type="ARBA" id="ARBA00022723"/>
    </source>
</evidence>